<gene>
    <name evidence="1" type="ORF">SDC9_46647</name>
</gene>
<organism evidence="1">
    <name type="scientific">bioreactor metagenome</name>
    <dbReference type="NCBI Taxonomy" id="1076179"/>
    <lineage>
        <taxon>unclassified sequences</taxon>
        <taxon>metagenomes</taxon>
        <taxon>ecological metagenomes</taxon>
    </lineage>
</organism>
<name>A0A644WCY0_9ZZZZ</name>
<protein>
    <submittedName>
        <fullName evidence="1">Uncharacterized protein</fullName>
    </submittedName>
</protein>
<reference evidence="1" key="1">
    <citation type="submission" date="2019-08" db="EMBL/GenBank/DDBJ databases">
        <authorList>
            <person name="Kucharzyk K."/>
            <person name="Murdoch R.W."/>
            <person name="Higgins S."/>
            <person name="Loffler F."/>
        </authorList>
    </citation>
    <scope>NUCLEOTIDE SEQUENCE</scope>
</reference>
<dbReference type="EMBL" id="VSSQ01000730">
    <property type="protein sequence ID" value="MPM00423.1"/>
    <property type="molecule type" value="Genomic_DNA"/>
</dbReference>
<dbReference type="AlphaFoldDB" id="A0A644WCY0"/>
<accession>A0A644WCY0</accession>
<sequence length="103" mass="11388">MKAKIFVVAALSVIGGAIMAKMLRDEFCVHNRSSITLLNGNTVIVRHNDRLSRSDRIEDSKINAAVKAAVSSHLQNGNPVARYDVKSKQIFLQYPDGSIKYSK</sequence>
<comment type="caution">
    <text evidence="1">The sequence shown here is derived from an EMBL/GenBank/DDBJ whole genome shotgun (WGS) entry which is preliminary data.</text>
</comment>
<proteinExistence type="predicted"/>
<evidence type="ECO:0000313" key="1">
    <source>
        <dbReference type="EMBL" id="MPM00423.1"/>
    </source>
</evidence>